<evidence type="ECO:0000313" key="2">
    <source>
        <dbReference type="EMBL" id="NOJ73867.1"/>
    </source>
</evidence>
<accession>A0AAP7DKL0</accession>
<protein>
    <submittedName>
        <fullName evidence="2">DUF4179 domain-containing protein</fullName>
    </submittedName>
</protein>
<reference evidence="2 3" key="1">
    <citation type="submission" date="2020-05" db="EMBL/GenBank/DDBJ databases">
        <title>Whole genome sequencing and identification of novel metabolites from Paenibacillus alvei strain JR949.</title>
        <authorList>
            <person name="Rajendhran J."/>
            <person name="Sree Pranav P."/>
            <person name="Mahalakshmi B."/>
            <person name="Karthikeyan R."/>
        </authorList>
    </citation>
    <scope>NUCLEOTIDE SEQUENCE [LARGE SCALE GENOMIC DNA]</scope>
    <source>
        <strain evidence="2 3">JR949</strain>
    </source>
</reference>
<evidence type="ECO:0000313" key="3">
    <source>
        <dbReference type="Proteomes" id="UP000552038"/>
    </source>
</evidence>
<dbReference type="EMBL" id="JABFOR010000061">
    <property type="protein sequence ID" value="NOJ73867.1"/>
    <property type="molecule type" value="Genomic_DNA"/>
</dbReference>
<gene>
    <name evidence="2" type="ORF">HMI46_25475</name>
</gene>
<dbReference type="AlphaFoldDB" id="A0AAP7DKL0"/>
<name>A0AAP7DKL0_PAEAL</name>
<keyword evidence="1" id="KW-0472">Membrane</keyword>
<keyword evidence="1" id="KW-1133">Transmembrane helix</keyword>
<keyword evidence="1" id="KW-0812">Transmembrane</keyword>
<evidence type="ECO:0000256" key="1">
    <source>
        <dbReference type="SAM" id="Phobius"/>
    </source>
</evidence>
<dbReference type="RefSeq" id="WP_171419661.1">
    <property type="nucleotide sequence ID" value="NZ_JABFOR010000061.1"/>
</dbReference>
<feature type="transmembrane region" description="Helical" evidence="1">
    <location>
        <begin position="44"/>
        <end position="66"/>
    </location>
</feature>
<comment type="caution">
    <text evidence="2">The sequence shown here is derived from an EMBL/GenBank/DDBJ whole genome shotgun (WGS) entry which is preliminary data.</text>
</comment>
<sequence length="855" mass="98713">MEFRDEEIEAMFAKLPEVPIPPNLSQRIAERIENMERRRHRTKIVRRSFGTVAAGVLLFSGSIMFVPSFAAYAKQIPGLEAAVKWLEGAGSFMGIRNAKEHGYIPVQTYRTKWGEREVSVDNLYLEDDRLFVTVTIKGEDIAEAQCSRRLYDDFEDYTATLPEFEEHRFSDGSNSTTSYHIESVDEEARKQAKAKVDGIVTWTYDIPLLPEYVEQLKREDKDRTITIRLTKIKRNDEYKNIYSESEDIQVPLGINNIKPTRVVNLERTAEQADSIVQQFALKDITISPTRMLLETRTRIQDEGKADLHPDDDWDEIVRENLILKDETGKVYPIRQSSGFHDLVNGVSRNQWEFVPSVYFENKPKRMTLELKRLYVTQARPNRTFRLRTDDKYPKKIQYQGRDITILGMEYDNKGILHLKVQPDQAGNNPFQSTFLTYEPYYLKLQGSGSNEIWKQYDLKLDTPETRAIPMTGKQLNEKYERNITFSWVLGTIFEDKDKWGQENKKQDVYDISIMAPKLDEYEISLRRYNEPIEVNQKLEFTIPPLAGEHDQVGSLTEPKHGKTVKDLDSSILERMKQAVREVAGRDIELDGVEEYRGSTYHDVTVYSKNNKSYAALDVNRGTYDVHISMNYAELPDKIRRIVETQTGLDEKQLAARIQDITRAKTRVDRDVHTWITGKDIDIEMEGERVLSMSYDIPVDQVSAKALESAKKASLIVRGKVTPMAYASRTYRYDSLTGIAKDDYHLEAQKHDLSMQVGYHSGRILSVYDSDILETGTDATEALFDKFSNKQVLDAAAPDVKRLFGIDLNGYSVERYNGQNWYIFRKEGSLTIEGQMNRYLKFYYIDIAGVNNINLN</sequence>
<dbReference type="Proteomes" id="UP000552038">
    <property type="component" value="Unassembled WGS sequence"/>
</dbReference>
<organism evidence="2 3">
    <name type="scientific">Paenibacillus alvei</name>
    <name type="common">Bacillus alvei</name>
    <dbReference type="NCBI Taxonomy" id="44250"/>
    <lineage>
        <taxon>Bacteria</taxon>
        <taxon>Bacillati</taxon>
        <taxon>Bacillota</taxon>
        <taxon>Bacilli</taxon>
        <taxon>Bacillales</taxon>
        <taxon>Paenibacillaceae</taxon>
        <taxon>Paenibacillus</taxon>
    </lineage>
</organism>
<proteinExistence type="predicted"/>